<dbReference type="OrthoDB" id="997823at2759"/>
<evidence type="ECO:0000313" key="1">
    <source>
        <dbReference type="EMBL" id="KAA3479502.1"/>
    </source>
</evidence>
<dbReference type="AlphaFoldDB" id="A0A5B6WFD7"/>
<dbReference type="EMBL" id="SMMG02000003">
    <property type="protein sequence ID" value="KAA3479502.1"/>
    <property type="molecule type" value="Genomic_DNA"/>
</dbReference>
<accession>A0A5B6WFD7</accession>
<evidence type="ECO:0000313" key="2">
    <source>
        <dbReference type="Proteomes" id="UP000325315"/>
    </source>
</evidence>
<reference evidence="2" key="1">
    <citation type="journal article" date="2019" name="Plant Biotechnol. J.">
        <title>Genome sequencing of the Australian wild diploid species Gossypium australe highlights disease resistance and delayed gland morphogenesis.</title>
        <authorList>
            <person name="Cai Y."/>
            <person name="Cai X."/>
            <person name="Wang Q."/>
            <person name="Wang P."/>
            <person name="Zhang Y."/>
            <person name="Cai C."/>
            <person name="Xu Y."/>
            <person name="Wang K."/>
            <person name="Zhou Z."/>
            <person name="Wang C."/>
            <person name="Geng S."/>
            <person name="Li B."/>
            <person name="Dong Q."/>
            <person name="Hou Y."/>
            <person name="Wang H."/>
            <person name="Ai P."/>
            <person name="Liu Z."/>
            <person name="Yi F."/>
            <person name="Sun M."/>
            <person name="An G."/>
            <person name="Cheng J."/>
            <person name="Zhang Y."/>
            <person name="Shi Q."/>
            <person name="Xie Y."/>
            <person name="Shi X."/>
            <person name="Chang Y."/>
            <person name="Huang F."/>
            <person name="Chen Y."/>
            <person name="Hong S."/>
            <person name="Mi L."/>
            <person name="Sun Q."/>
            <person name="Zhang L."/>
            <person name="Zhou B."/>
            <person name="Peng R."/>
            <person name="Zhang X."/>
            <person name="Liu F."/>
        </authorList>
    </citation>
    <scope>NUCLEOTIDE SEQUENCE [LARGE SCALE GENOMIC DNA]</scope>
    <source>
        <strain evidence="2">cv. PA1801</strain>
    </source>
</reference>
<keyword evidence="2" id="KW-1185">Reference proteome</keyword>
<comment type="caution">
    <text evidence="1">The sequence shown here is derived from an EMBL/GenBank/DDBJ whole genome shotgun (WGS) entry which is preliminary data.</text>
</comment>
<organism evidence="1 2">
    <name type="scientific">Gossypium australe</name>
    <dbReference type="NCBI Taxonomy" id="47621"/>
    <lineage>
        <taxon>Eukaryota</taxon>
        <taxon>Viridiplantae</taxon>
        <taxon>Streptophyta</taxon>
        <taxon>Embryophyta</taxon>
        <taxon>Tracheophyta</taxon>
        <taxon>Spermatophyta</taxon>
        <taxon>Magnoliopsida</taxon>
        <taxon>eudicotyledons</taxon>
        <taxon>Gunneridae</taxon>
        <taxon>Pentapetalae</taxon>
        <taxon>rosids</taxon>
        <taxon>malvids</taxon>
        <taxon>Malvales</taxon>
        <taxon>Malvaceae</taxon>
        <taxon>Malvoideae</taxon>
        <taxon>Gossypium</taxon>
    </lineage>
</organism>
<sequence>MGPSKEPGLMASQHYFIRDIGILWDVMKLDPVNVMNIVLIPEIPNPTNMAKFRPINLCNFI</sequence>
<protein>
    <submittedName>
        <fullName evidence="1">Uncharacterized protein</fullName>
    </submittedName>
</protein>
<name>A0A5B6WFD7_9ROSI</name>
<dbReference type="Proteomes" id="UP000325315">
    <property type="component" value="Unassembled WGS sequence"/>
</dbReference>
<gene>
    <name evidence="1" type="ORF">EPI10_020006</name>
</gene>
<proteinExistence type="predicted"/>